<dbReference type="PANTHER" id="PTHR34980:SF2">
    <property type="entry name" value="INNER MEMBRANE PROTEIN YHAH-RELATED"/>
    <property type="match status" value="1"/>
</dbReference>
<sequence length="264" mass="27721">MSYGNNNYGQSGQGGQGGYGQSGQGDYGQGAGYGQQGGYGQDAGYGQQQGGYGQQSTGDYGQQQAYGQPSASDYGQQQGAYGQSSASDYGQQGYGQQGYDQGAAYGSQGYGTETQPYGAAAAGGARPSVGFGTAVKLFFKNYAQFYGRASRSEYWYAVLFVFLLQIIPVILMMVGAAGIDPRTGALPATYFIGLVLSGLIGLATIVPMYSAWVRRLHDANFSGYLVLLNLISLGIVPFIMAFMESKPEGARFDNPDGSQPVSEA</sequence>
<dbReference type="RefSeq" id="WP_094364798.1">
    <property type="nucleotide sequence ID" value="NZ_NMVQ01000043.1"/>
</dbReference>
<accession>A0A255GY71</accession>
<keyword evidence="2" id="KW-0812">Transmembrane</keyword>
<proteinExistence type="predicted"/>
<dbReference type="OrthoDB" id="9812349at2"/>
<keyword evidence="2" id="KW-0472">Membrane</keyword>
<dbReference type="GO" id="GO:0005886">
    <property type="term" value="C:plasma membrane"/>
    <property type="evidence" value="ECO:0007669"/>
    <property type="project" value="TreeGrafter"/>
</dbReference>
<keyword evidence="2" id="KW-1133">Transmembrane helix</keyword>
<reference evidence="3 4" key="1">
    <citation type="submission" date="2017-07" db="EMBL/GenBank/DDBJ databases">
        <title>Draft whole genome sequences of clinical Proprionibacteriaceae strains.</title>
        <authorList>
            <person name="Bernier A.-M."/>
            <person name="Bernard K."/>
            <person name="Domingo M.-C."/>
        </authorList>
    </citation>
    <scope>NUCLEOTIDE SEQUENCE [LARGE SCALE GENOMIC DNA]</scope>
    <source>
        <strain evidence="3 4">NML 130396</strain>
    </source>
</reference>
<comment type="caution">
    <text evidence="3">The sequence shown here is derived from an EMBL/GenBank/DDBJ whole genome shotgun (WGS) entry which is preliminary data.</text>
</comment>
<evidence type="ECO:0000256" key="2">
    <source>
        <dbReference type="SAM" id="Phobius"/>
    </source>
</evidence>
<name>A0A255GY71_9ACTN</name>
<feature type="transmembrane region" description="Helical" evidence="2">
    <location>
        <begin position="154"/>
        <end position="179"/>
    </location>
</feature>
<dbReference type="Pfam" id="PF05656">
    <property type="entry name" value="DUF805"/>
    <property type="match status" value="1"/>
</dbReference>
<dbReference type="InterPro" id="IPR008523">
    <property type="entry name" value="DUF805"/>
</dbReference>
<dbReference type="EMBL" id="NMVQ01000043">
    <property type="protein sequence ID" value="OYO18564.1"/>
    <property type="molecule type" value="Genomic_DNA"/>
</dbReference>
<dbReference type="Proteomes" id="UP000216311">
    <property type="component" value="Unassembled WGS sequence"/>
</dbReference>
<evidence type="ECO:0008006" key="5">
    <source>
        <dbReference type="Google" id="ProtNLM"/>
    </source>
</evidence>
<feature type="compositionally biased region" description="Low complexity" evidence="1">
    <location>
        <begin position="1"/>
        <end position="10"/>
    </location>
</feature>
<evidence type="ECO:0000313" key="3">
    <source>
        <dbReference type="EMBL" id="OYO18564.1"/>
    </source>
</evidence>
<gene>
    <name evidence="3" type="ORF">CGZ93_14095</name>
</gene>
<dbReference type="PANTHER" id="PTHR34980">
    <property type="entry name" value="INNER MEMBRANE PROTEIN-RELATED-RELATED"/>
    <property type="match status" value="1"/>
</dbReference>
<feature type="region of interest" description="Disordered" evidence="1">
    <location>
        <begin position="1"/>
        <end position="93"/>
    </location>
</feature>
<feature type="transmembrane region" description="Helical" evidence="2">
    <location>
        <begin position="224"/>
        <end position="243"/>
    </location>
</feature>
<organism evidence="3 4">
    <name type="scientific">Enemella dayhoffiae</name>
    <dbReference type="NCBI Taxonomy" id="2016507"/>
    <lineage>
        <taxon>Bacteria</taxon>
        <taxon>Bacillati</taxon>
        <taxon>Actinomycetota</taxon>
        <taxon>Actinomycetes</taxon>
        <taxon>Propionibacteriales</taxon>
        <taxon>Propionibacteriaceae</taxon>
        <taxon>Enemella</taxon>
    </lineage>
</organism>
<feature type="transmembrane region" description="Helical" evidence="2">
    <location>
        <begin position="191"/>
        <end position="212"/>
    </location>
</feature>
<dbReference type="AlphaFoldDB" id="A0A255GY71"/>
<evidence type="ECO:0000256" key="1">
    <source>
        <dbReference type="SAM" id="MobiDB-lite"/>
    </source>
</evidence>
<evidence type="ECO:0000313" key="4">
    <source>
        <dbReference type="Proteomes" id="UP000216311"/>
    </source>
</evidence>
<protein>
    <recommendedName>
        <fullName evidence="5">DUF805 domain-containing protein</fullName>
    </recommendedName>
</protein>
<keyword evidence="4" id="KW-1185">Reference proteome</keyword>
<feature type="compositionally biased region" description="Gly residues" evidence="1">
    <location>
        <begin position="11"/>
        <end position="53"/>
    </location>
</feature>
<feature type="compositionally biased region" description="Low complexity" evidence="1">
    <location>
        <begin position="54"/>
        <end position="91"/>
    </location>
</feature>